<protein>
    <submittedName>
        <fullName evidence="1">PadR family transcriptional regulator</fullName>
    </submittedName>
</protein>
<dbReference type="Proteomes" id="UP000308836">
    <property type="component" value="Unassembled WGS sequence"/>
</dbReference>
<organism evidence="1 2">
    <name type="scientific">Dubosiella muris</name>
    <dbReference type="NCBI Taxonomy" id="3038133"/>
    <lineage>
        <taxon>Bacteria</taxon>
        <taxon>Bacillati</taxon>
        <taxon>Bacillota</taxon>
        <taxon>Erysipelotrichia</taxon>
        <taxon>Erysipelotrichales</taxon>
        <taxon>Erysipelotrichaceae</taxon>
        <taxon>Dubosiella</taxon>
    </lineage>
</organism>
<keyword evidence="2" id="KW-1185">Reference proteome</keyword>
<gene>
    <name evidence="1" type="ORF">E5336_00710</name>
</gene>
<evidence type="ECO:0000313" key="1">
    <source>
        <dbReference type="EMBL" id="TGY67326.1"/>
    </source>
</evidence>
<reference evidence="1" key="1">
    <citation type="submission" date="2019-04" db="EMBL/GenBank/DDBJ databases">
        <title>Microbes associate with the intestines of laboratory mice.</title>
        <authorList>
            <person name="Navarre W."/>
            <person name="Wong E."/>
            <person name="Huang K."/>
            <person name="Tropini C."/>
            <person name="Ng K."/>
            <person name="Yu B."/>
        </authorList>
    </citation>
    <scope>NUCLEOTIDE SEQUENCE</scope>
    <source>
        <strain evidence="1">NM09_H32</strain>
    </source>
</reference>
<dbReference type="EMBL" id="SRYG01000001">
    <property type="protein sequence ID" value="TGY67326.1"/>
    <property type="molecule type" value="Genomic_DNA"/>
</dbReference>
<accession>A0AC61RDF8</accession>
<comment type="caution">
    <text evidence="1">The sequence shown here is derived from an EMBL/GenBank/DDBJ whole genome shotgun (WGS) entry which is preliminary data.</text>
</comment>
<evidence type="ECO:0000313" key="2">
    <source>
        <dbReference type="Proteomes" id="UP000308836"/>
    </source>
</evidence>
<proteinExistence type="predicted"/>
<name>A0AC61RDF8_9FIRM</name>
<sequence>MRFPLPAPLLEFLILASLENEDSYGYEICQTIKTIQAIKEPVLYPILKKLQNENQIDSYEKIIRNRRRKYYALTEAGRNELAAMRQDWQLYVDGIDKIVQPKGETHA</sequence>